<dbReference type="Pfam" id="PF14361">
    <property type="entry name" value="RsbRD_N"/>
    <property type="match status" value="1"/>
</dbReference>
<name>A0ABN2N4V0_9PSEU</name>
<dbReference type="PANTHER" id="PTHR33744">
    <property type="entry name" value="CARBOHYDRATE DIACID REGULATOR"/>
    <property type="match status" value="1"/>
</dbReference>
<comment type="caution">
    <text evidence="3">The sequence shown here is derived from an EMBL/GenBank/DDBJ whole genome shotgun (WGS) entry which is preliminary data.</text>
</comment>
<evidence type="ECO:0000259" key="2">
    <source>
        <dbReference type="Pfam" id="PF14361"/>
    </source>
</evidence>
<evidence type="ECO:0008006" key="5">
    <source>
        <dbReference type="Google" id="ProtNLM"/>
    </source>
</evidence>
<evidence type="ECO:0000259" key="1">
    <source>
        <dbReference type="Pfam" id="PF13556"/>
    </source>
</evidence>
<gene>
    <name evidence="3" type="ORF">GCM10009836_36110</name>
</gene>
<dbReference type="Gene3D" id="1.10.10.2840">
    <property type="entry name" value="PucR C-terminal helix-turn-helix domain"/>
    <property type="match status" value="1"/>
</dbReference>
<dbReference type="EMBL" id="BAAAQK010000009">
    <property type="protein sequence ID" value="GAA1852816.1"/>
    <property type="molecule type" value="Genomic_DNA"/>
</dbReference>
<sequence length="410" mass="45020">MTHLDPMLSREPARMQETCDALLASILADTATFGARLGARMQQELAAYADMSETQMTAIPPLRWARLGPDRRSFAEPGARERFYLAGQIRARQGVPAGEMLQSYRILHQELRRRAFELVADNPDRDLLLLELFERSIAYVDAAMVVTAEGHRAAELELRRRDDHHHSTVVRKVLLDGDASATLRNDLDSFGIDWTGPLHAVRARLEPGTPLDVLRRHLAHDAVGGRSTGLVALIDRDLCGFVTSPPPAPGPMVVGISEPVAFLDLPRAFELASRAMHTALAFDLPAGIYDLAGLGVRAAVTADRDVGIELHRRFVAAFAPRGESGAAIVDTVRRYLDNGQRLDLTADALWVHVNTVRYRITRFEQLTGCSLKNTEDLVAVWWALQYGAGRATDTDGRAPGVADPGDTRDG</sequence>
<organism evidence="3 4">
    <name type="scientific">Pseudonocardia ailaonensis</name>
    <dbReference type="NCBI Taxonomy" id="367279"/>
    <lineage>
        <taxon>Bacteria</taxon>
        <taxon>Bacillati</taxon>
        <taxon>Actinomycetota</taxon>
        <taxon>Actinomycetes</taxon>
        <taxon>Pseudonocardiales</taxon>
        <taxon>Pseudonocardiaceae</taxon>
        <taxon>Pseudonocardia</taxon>
    </lineage>
</organism>
<dbReference type="InterPro" id="IPR025751">
    <property type="entry name" value="RsbRD_N_dom"/>
</dbReference>
<dbReference type="Proteomes" id="UP001500449">
    <property type="component" value="Unassembled WGS sequence"/>
</dbReference>
<evidence type="ECO:0000313" key="3">
    <source>
        <dbReference type="EMBL" id="GAA1852816.1"/>
    </source>
</evidence>
<dbReference type="InterPro" id="IPR051448">
    <property type="entry name" value="CdaR-like_regulators"/>
</dbReference>
<feature type="domain" description="RsbT co-antagonist protein RsbRD N-terminal" evidence="2">
    <location>
        <begin position="19"/>
        <end position="163"/>
    </location>
</feature>
<dbReference type="PANTHER" id="PTHR33744:SF7">
    <property type="entry name" value="PUCR FAMILY TRANSCRIPTIONAL REGULATOR"/>
    <property type="match status" value="1"/>
</dbReference>
<dbReference type="InterPro" id="IPR042070">
    <property type="entry name" value="PucR_C-HTH_sf"/>
</dbReference>
<evidence type="ECO:0000313" key="4">
    <source>
        <dbReference type="Proteomes" id="UP001500449"/>
    </source>
</evidence>
<feature type="domain" description="PucR C-terminal helix-turn-helix" evidence="1">
    <location>
        <begin position="329"/>
        <end position="385"/>
    </location>
</feature>
<dbReference type="Pfam" id="PF13556">
    <property type="entry name" value="HTH_30"/>
    <property type="match status" value="1"/>
</dbReference>
<proteinExistence type="predicted"/>
<dbReference type="RefSeq" id="WP_344418092.1">
    <property type="nucleotide sequence ID" value="NZ_BAAAQK010000009.1"/>
</dbReference>
<dbReference type="InterPro" id="IPR025736">
    <property type="entry name" value="PucR_C-HTH_dom"/>
</dbReference>
<accession>A0ABN2N4V0</accession>
<protein>
    <recommendedName>
        <fullName evidence="5">PucR C-terminal helix-turn-helix domain-containing protein</fullName>
    </recommendedName>
</protein>
<keyword evidence="4" id="KW-1185">Reference proteome</keyword>
<reference evidence="3 4" key="1">
    <citation type="journal article" date="2019" name="Int. J. Syst. Evol. Microbiol.">
        <title>The Global Catalogue of Microorganisms (GCM) 10K type strain sequencing project: providing services to taxonomists for standard genome sequencing and annotation.</title>
        <authorList>
            <consortium name="The Broad Institute Genomics Platform"/>
            <consortium name="The Broad Institute Genome Sequencing Center for Infectious Disease"/>
            <person name="Wu L."/>
            <person name="Ma J."/>
        </authorList>
    </citation>
    <scope>NUCLEOTIDE SEQUENCE [LARGE SCALE GENOMIC DNA]</scope>
    <source>
        <strain evidence="3 4">JCM 16009</strain>
    </source>
</reference>